<sequence>MFATKRAATRLKSDSSLKCELCAVRCMYNVDWSEGASPDFNKTRCAVEFSVNGTPTTRNVRRIFLDEGGPVVPTANPTLESFYGLNSDDAYGDPI</sequence>
<organism evidence="1 2">
    <name type="scientific">Bursaphelenchus xylophilus</name>
    <name type="common">Pinewood nematode worm</name>
    <name type="synonym">Aphelenchoides xylophilus</name>
    <dbReference type="NCBI Taxonomy" id="6326"/>
    <lineage>
        <taxon>Eukaryota</taxon>
        <taxon>Metazoa</taxon>
        <taxon>Ecdysozoa</taxon>
        <taxon>Nematoda</taxon>
        <taxon>Chromadorea</taxon>
        <taxon>Rhabditida</taxon>
        <taxon>Tylenchina</taxon>
        <taxon>Tylenchomorpha</taxon>
        <taxon>Aphelenchoidea</taxon>
        <taxon>Aphelenchoididae</taxon>
        <taxon>Bursaphelenchus</taxon>
    </lineage>
</organism>
<evidence type="ECO:0000313" key="1">
    <source>
        <dbReference type="Proteomes" id="UP000095284"/>
    </source>
</evidence>
<evidence type="ECO:0000313" key="2">
    <source>
        <dbReference type="WBParaSite" id="BXY_0664700.1"/>
    </source>
</evidence>
<reference evidence="2" key="1">
    <citation type="submission" date="2016-11" db="UniProtKB">
        <authorList>
            <consortium name="WormBaseParasite"/>
        </authorList>
    </citation>
    <scope>IDENTIFICATION</scope>
</reference>
<name>A0A1I7S0X2_BURXY</name>
<dbReference type="WBParaSite" id="BXY_0664700.1">
    <property type="protein sequence ID" value="BXY_0664700.1"/>
    <property type="gene ID" value="BXY_0664700"/>
</dbReference>
<proteinExistence type="predicted"/>
<protein>
    <submittedName>
        <fullName evidence="2">FMN-binding glutamate synthase family protein</fullName>
    </submittedName>
</protein>
<dbReference type="AlphaFoldDB" id="A0A1I7S0X2"/>
<dbReference type="Proteomes" id="UP000095284">
    <property type="component" value="Unplaced"/>
</dbReference>
<accession>A0A1I7S0X2</accession>